<dbReference type="Proteomes" id="UP001498476">
    <property type="component" value="Unassembled WGS sequence"/>
</dbReference>
<sequence>MQSAKLSPVILGSFFDGATTIAGDEHVEGDPSWGAPEGLRGEHSYGDPFSLSEPHVPTGAVRPATVVQVREMVKLANELKVPL</sequence>
<dbReference type="EMBL" id="JAZAVJ010000044">
    <property type="protein sequence ID" value="KAK7418731.1"/>
    <property type="molecule type" value="Genomic_DNA"/>
</dbReference>
<evidence type="ECO:0000313" key="2">
    <source>
        <dbReference type="EMBL" id="KAK7418731.1"/>
    </source>
</evidence>
<comment type="caution">
    <text evidence="2">The sequence shown here is derived from an EMBL/GenBank/DDBJ whole genome shotgun (WGS) entry which is preliminary data.</text>
</comment>
<feature type="region of interest" description="Disordered" evidence="1">
    <location>
        <begin position="26"/>
        <end position="48"/>
    </location>
</feature>
<protein>
    <submittedName>
        <fullName evidence="2">Uncharacterized protein</fullName>
    </submittedName>
</protein>
<gene>
    <name evidence="2" type="ORF">QQX98_003749</name>
</gene>
<proteinExistence type="predicted"/>
<dbReference type="InterPro" id="IPR016167">
    <property type="entry name" value="FAD-bd_PCMH_sub1"/>
</dbReference>
<keyword evidence="3" id="KW-1185">Reference proteome</keyword>
<evidence type="ECO:0000256" key="1">
    <source>
        <dbReference type="SAM" id="MobiDB-lite"/>
    </source>
</evidence>
<dbReference type="Gene3D" id="3.30.43.10">
    <property type="entry name" value="Uridine Diphospho-n-acetylenolpyruvylglucosamine Reductase, domain 2"/>
    <property type="match status" value="1"/>
</dbReference>
<reference evidence="2 3" key="1">
    <citation type="journal article" date="2025" name="Microbiol. Resour. Announc.">
        <title>Draft genome sequences for Neonectria magnoliae and Neonectria punicea, canker pathogens of Liriodendron tulipifera and Acer saccharum in West Virginia.</title>
        <authorList>
            <person name="Petronek H.M."/>
            <person name="Kasson M.T."/>
            <person name="Metheny A.M."/>
            <person name="Stauder C.M."/>
            <person name="Lovett B."/>
            <person name="Lynch S.C."/>
            <person name="Garnas J.R."/>
            <person name="Kasson L.R."/>
            <person name="Stajich J.E."/>
        </authorList>
    </citation>
    <scope>NUCLEOTIDE SEQUENCE [LARGE SCALE GENOMIC DNA]</scope>
    <source>
        <strain evidence="2 3">NRRL 64653</strain>
    </source>
</reference>
<evidence type="ECO:0000313" key="3">
    <source>
        <dbReference type="Proteomes" id="UP001498476"/>
    </source>
</evidence>
<organism evidence="2 3">
    <name type="scientific">Neonectria punicea</name>
    <dbReference type="NCBI Taxonomy" id="979145"/>
    <lineage>
        <taxon>Eukaryota</taxon>
        <taxon>Fungi</taxon>
        <taxon>Dikarya</taxon>
        <taxon>Ascomycota</taxon>
        <taxon>Pezizomycotina</taxon>
        <taxon>Sordariomycetes</taxon>
        <taxon>Hypocreomycetidae</taxon>
        <taxon>Hypocreales</taxon>
        <taxon>Nectriaceae</taxon>
        <taxon>Neonectria</taxon>
    </lineage>
</organism>
<accession>A0ABR1HC53</accession>
<name>A0ABR1HC53_9HYPO</name>